<dbReference type="Proteomes" id="UP000439903">
    <property type="component" value="Unassembled WGS sequence"/>
</dbReference>
<dbReference type="AlphaFoldDB" id="A0A8H4AVU1"/>
<accession>A0A8H4AVU1</accession>
<keyword evidence="1" id="KW-0418">Kinase</keyword>
<keyword evidence="1" id="KW-0808">Transferase</keyword>
<dbReference type="SUPFAM" id="SSF81901">
    <property type="entry name" value="HCP-like"/>
    <property type="match status" value="1"/>
</dbReference>
<proteinExistence type="predicted"/>
<evidence type="ECO:0000313" key="1">
    <source>
        <dbReference type="EMBL" id="KAF0537730.1"/>
    </source>
</evidence>
<dbReference type="EMBL" id="WTPW01000186">
    <property type="protein sequence ID" value="KAF0537730.1"/>
    <property type="molecule type" value="Genomic_DNA"/>
</dbReference>
<dbReference type="Pfam" id="PF08238">
    <property type="entry name" value="Sel1"/>
    <property type="match status" value="2"/>
</dbReference>
<organism evidence="1 2">
    <name type="scientific">Gigaspora margarita</name>
    <dbReference type="NCBI Taxonomy" id="4874"/>
    <lineage>
        <taxon>Eukaryota</taxon>
        <taxon>Fungi</taxon>
        <taxon>Fungi incertae sedis</taxon>
        <taxon>Mucoromycota</taxon>
        <taxon>Glomeromycotina</taxon>
        <taxon>Glomeromycetes</taxon>
        <taxon>Diversisporales</taxon>
        <taxon>Gigasporaceae</taxon>
        <taxon>Gigaspora</taxon>
    </lineage>
</organism>
<name>A0A8H4AVU1_GIGMA</name>
<dbReference type="SMART" id="SM00671">
    <property type="entry name" value="SEL1"/>
    <property type="match status" value="2"/>
</dbReference>
<keyword evidence="2" id="KW-1185">Reference proteome</keyword>
<dbReference type="OrthoDB" id="2384430at2759"/>
<dbReference type="GO" id="GO:0004674">
    <property type="term" value="F:protein serine/threonine kinase activity"/>
    <property type="evidence" value="ECO:0007669"/>
    <property type="project" value="UniProtKB-KW"/>
</dbReference>
<evidence type="ECO:0000313" key="2">
    <source>
        <dbReference type="Proteomes" id="UP000439903"/>
    </source>
</evidence>
<dbReference type="InterPro" id="IPR052945">
    <property type="entry name" value="Mitotic_Regulator"/>
</dbReference>
<protein>
    <submittedName>
        <fullName evidence="1">Serine/threonine protein kinase</fullName>
    </submittedName>
</protein>
<dbReference type="PANTHER" id="PTHR43628">
    <property type="entry name" value="ACTIVATOR OF C KINASE PROTEIN 1-RELATED"/>
    <property type="match status" value="1"/>
</dbReference>
<dbReference type="PANTHER" id="PTHR43628:SF1">
    <property type="entry name" value="CHITIN SYNTHASE REGULATORY FACTOR 2-RELATED"/>
    <property type="match status" value="1"/>
</dbReference>
<dbReference type="InterPro" id="IPR006597">
    <property type="entry name" value="Sel1-like"/>
</dbReference>
<dbReference type="Gene3D" id="1.25.40.10">
    <property type="entry name" value="Tetratricopeptide repeat domain"/>
    <property type="match status" value="1"/>
</dbReference>
<keyword evidence="1" id="KW-0723">Serine/threonine-protein kinase</keyword>
<gene>
    <name evidence="1" type="ORF">F8M41_008196</name>
</gene>
<comment type="caution">
    <text evidence="1">The sequence shown here is derived from an EMBL/GenBank/DDBJ whole genome shotgun (WGS) entry which is preliminary data.</text>
</comment>
<dbReference type="InterPro" id="IPR011990">
    <property type="entry name" value="TPR-like_helical_dom_sf"/>
</dbReference>
<reference evidence="1 2" key="1">
    <citation type="journal article" date="2019" name="Environ. Microbiol.">
        <title>At the nexus of three kingdoms: the genome of the mycorrhizal fungus Gigaspora margarita provides insights into plant, endobacterial and fungal interactions.</title>
        <authorList>
            <person name="Venice F."/>
            <person name="Ghignone S."/>
            <person name="Salvioli di Fossalunga A."/>
            <person name="Amselem J."/>
            <person name="Novero M."/>
            <person name="Xianan X."/>
            <person name="Sedzielewska Toro K."/>
            <person name="Morin E."/>
            <person name="Lipzen A."/>
            <person name="Grigoriev I.V."/>
            <person name="Henrissat B."/>
            <person name="Martin F.M."/>
            <person name="Bonfante P."/>
        </authorList>
    </citation>
    <scope>NUCLEOTIDE SEQUENCE [LARGE SCALE GENOMIC DNA]</scope>
    <source>
        <strain evidence="1 2">BEG34</strain>
    </source>
</reference>
<sequence length="127" mass="14784">MGNANGTYSVGYCYDNGIGVEKDDHNAFIYYQKSAEIGHFEGTFMTGFCYRNGKGIKRDIQKANYWFKKYYEFIIDNEIINDDNDVKKMLDNNKYQLSWIPYKNLKSIEEVGNGGFAKIIKQDLNQK</sequence>